<comment type="subcellular location">
    <subcellularLocation>
        <location evidence="1">Membrane</location>
    </subcellularLocation>
</comment>
<keyword evidence="14" id="KW-1185">Reference proteome</keyword>
<evidence type="ECO:0000259" key="12">
    <source>
        <dbReference type="PROSITE" id="PS50089"/>
    </source>
</evidence>
<keyword evidence="11" id="KW-0732">Signal</keyword>
<proteinExistence type="predicted"/>
<keyword evidence="3" id="KW-0479">Metal-binding</keyword>
<keyword evidence="6 10" id="KW-1133">Transmembrane helix</keyword>
<evidence type="ECO:0000256" key="1">
    <source>
        <dbReference type="ARBA" id="ARBA00004370"/>
    </source>
</evidence>
<name>A0A6A6H429_VIRVR</name>
<dbReference type="EMBL" id="ML991815">
    <property type="protein sequence ID" value="KAF2232470.1"/>
    <property type="molecule type" value="Genomic_DNA"/>
</dbReference>
<feature type="compositionally biased region" description="Polar residues" evidence="9">
    <location>
        <begin position="292"/>
        <end position="303"/>
    </location>
</feature>
<dbReference type="SMART" id="SM00184">
    <property type="entry name" value="RING"/>
    <property type="match status" value="1"/>
</dbReference>
<evidence type="ECO:0000256" key="4">
    <source>
        <dbReference type="ARBA" id="ARBA00022771"/>
    </source>
</evidence>
<evidence type="ECO:0000256" key="7">
    <source>
        <dbReference type="ARBA" id="ARBA00023136"/>
    </source>
</evidence>
<dbReference type="OrthoDB" id="8062037at2759"/>
<feature type="region of interest" description="Disordered" evidence="9">
    <location>
        <begin position="280"/>
        <end position="350"/>
    </location>
</feature>
<feature type="compositionally biased region" description="Basic and acidic residues" evidence="9">
    <location>
        <begin position="404"/>
        <end position="413"/>
    </location>
</feature>
<evidence type="ECO:0000256" key="5">
    <source>
        <dbReference type="ARBA" id="ARBA00022833"/>
    </source>
</evidence>
<dbReference type="InterPro" id="IPR001841">
    <property type="entry name" value="Znf_RING"/>
</dbReference>
<sequence length="517" mass="55474">MATFSSLLWALWAFSVLVASQTLAPTNASAAPSNELSLSLTQGGGTRYFGQLIPLTDGPGSMPSGNIIGTLIVATDPAQDNSIIGQDIAYLDCDPASYPGNLDALQILQQVQKQGASAVIFYTTSAATCNYTAGNSPPLNSFIYAMTEQDKSSSLYNELTQPGNNGFTPLTGIIARDNSNDTNNNNPGNQPLGPSPSTAVAMIILYSITGVITALFLIIIVTGAVRAHRHPERYGPRNTAGRPRQTRVKGLARAMLETIPIVKFGERQPDKDADIEIAPVAGEETSRDQPTRTEATAGQSGPRASSGEHVNVNTSQATEEHQRSGGEISAAAAPPANASTAQASGEDKEGLGCSICTEDFERGQDIRVLPCDHKFHPACIDPWLLNVSGTCPLCRIDLRPRTSHSMEQERDDASQSGSFAPPLAENEEGEGAAGGRTTRRMSMLRNVLHMRTAEERAAALRAIREEQEEGERQEASESNDAARRRNRLTTRLQDVFRVRTRRNANVAPEESSSSIRT</sequence>
<protein>
    <recommendedName>
        <fullName evidence="12">RING-type domain-containing protein</fullName>
    </recommendedName>
</protein>
<dbReference type="SUPFAM" id="SSF57850">
    <property type="entry name" value="RING/U-box"/>
    <property type="match status" value="1"/>
</dbReference>
<keyword evidence="5" id="KW-0862">Zinc</keyword>
<feature type="signal peptide" evidence="11">
    <location>
        <begin position="1"/>
        <end position="19"/>
    </location>
</feature>
<dbReference type="InterPro" id="IPR013083">
    <property type="entry name" value="Znf_RING/FYVE/PHD"/>
</dbReference>
<feature type="region of interest" description="Disordered" evidence="9">
    <location>
        <begin position="404"/>
        <end position="439"/>
    </location>
</feature>
<evidence type="ECO:0000313" key="13">
    <source>
        <dbReference type="EMBL" id="KAF2232470.1"/>
    </source>
</evidence>
<dbReference type="CDD" id="cd16454">
    <property type="entry name" value="RING-H2_PA-TM-RING"/>
    <property type="match status" value="1"/>
</dbReference>
<keyword evidence="2 10" id="KW-0812">Transmembrane</keyword>
<feature type="chain" id="PRO_5025506417" description="RING-type domain-containing protein" evidence="11">
    <location>
        <begin position="20"/>
        <end position="517"/>
    </location>
</feature>
<evidence type="ECO:0000256" key="2">
    <source>
        <dbReference type="ARBA" id="ARBA00022692"/>
    </source>
</evidence>
<feature type="compositionally biased region" description="Low complexity" evidence="9">
    <location>
        <begin position="329"/>
        <end position="344"/>
    </location>
</feature>
<reference evidence="13" key="1">
    <citation type="journal article" date="2020" name="Stud. Mycol.">
        <title>101 Dothideomycetes genomes: a test case for predicting lifestyles and emergence of pathogens.</title>
        <authorList>
            <person name="Haridas S."/>
            <person name="Albert R."/>
            <person name="Binder M."/>
            <person name="Bloem J."/>
            <person name="Labutti K."/>
            <person name="Salamov A."/>
            <person name="Andreopoulos B."/>
            <person name="Baker S."/>
            <person name="Barry K."/>
            <person name="Bills G."/>
            <person name="Bluhm B."/>
            <person name="Cannon C."/>
            <person name="Castanera R."/>
            <person name="Culley D."/>
            <person name="Daum C."/>
            <person name="Ezra D."/>
            <person name="Gonzalez J."/>
            <person name="Henrissat B."/>
            <person name="Kuo A."/>
            <person name="Liang C."/>
            <person name="Lipzen A."/>
            <person name="Lutzoni F."/>
            <person name="Magnuson J."/>
            <person name="Mondo S."/>
            <person name="Nolan M."/>
            <person name="Ohm R."/>
            <person name="Pangilinan J."/>
            <person name="Park H.-J."/>
            <person name="Ramirez L."/>
            <person name="Alfaro M."/>
            <person name="Sun H."/>
            <person name="Tritt A."/>
            <person name="Yoshinaga Y."/>
            <person name="Zwiers L.-H."/>
            <person name="Turgeon B."/>
            <person name="Goodwin S."/>
            <person name="Spatafora J."/>
            <person name="Crous P."/>
            <person name="Grigoriev I."/>
        </authorList>
    </citation>
    <scope>NUCLEOTIDE SEQUENCE</scope>
    <source>
        <strain evidence="13">Tuck. ex Michener</strain>
    </source>
</reference>
<organism evidence="13 14">
    <name type="scientific">Viridothelium virens</name>
    <name type="common">Speckled blister lichen</name>
    <name type="synonym">Trypethelium virens</name>
    <dbReference type="NCBI Taxonomy" id="1048519"/>
    <lineage>
        <taxon>Eukaryota</taxon>
        <taxon>Fungi</taxon>
        <taxon>Dikarya</taxon>
        <taxon>Ascomycota</taxon>
        <taxon>Pezizomycotina</taxon>
        <taxon>Dothideomycetes</taxon>
        <taxon>Dothideomycetes incertae sedis</taxon>
        <taxon>Trypetheliales</taxon>
        <taxon>Trypetheliaceae</taxon>
        <taxon>Viridothelium</taxon>
    </lineage>
</organism>
<dbReference type="Pfam" id="PF13639">
    <property type="entry name" value="zf-RING_2"/>
    <property type="match status" value="1"/>
</dbReference>
<feature type="transmembrane region" description="Helical" evidence="10">
    <location>
        <begin position="199"/>
        <end position="225"/>
    </location>
</feature>
<dbReference type="GO" id="GO:0008270">
    <property type="term" value="F:zinc ion binding"/>
    <property type="evidence" value="ECO:0007669"/>
    <property type="project" value="UniProtKB-KW"/>
</dbReference>
<keyword evidence="7 10" id="KW-0472">Membrane</keyword>
<evidence type="ECO:0000256" key="11">
    <source>
        <dbReference type="SAM" id="SignalP"/>
    </source>
</evidence>
<dbReference type="PROSITE" id="PS50089">
    <property type="entry name" value="ZF_RING_2"/>
    <property type="match status" value="1"/>
</dbReference>
<feature type="domain" description="RING-type" evidence="12">
    <location>
        <begin position="353"/>
        <end position="395"/>
    </location>
</feature>
<dbReference type="GO" id="GO:0016020">
    <property type="term" value="C:membrane"/>
    <property type="evidence" value="ECO:0007669"/>
    <property type="project" value="UniProtKB-SubCell"/>
</dbReference>
<accession>A0A6A6H429</accession>
<dbReference type="AlphaFoldDB" id="A0A6A6H429"/>
<dbReference type="Gene3D" id="3.30.40.10">
    <property type="entry name" value="Zinc/RING finger domain, C3HC4 (zinc finger)"/>
    <property type="match status" value="1"/>
</dbReference>
<evidence type="ECO:0000313" key="14">
    <source>
        <dbReference type="Proteomes" id="UP000800092"/>
    </source>
</evidence>
<keyword evidence="4 8" id="KW-0863">Zinc-finger</keyword>
<evidence type="ECO:0000256" key="10">
    <source>
        <dbReference type="SAM" id="Phobius"/>
    </source>
</evidence>
<gene>
    <name evidence="13" type="ORF">EV356DRAFT_505222</name>
</gene>
<dbReference type="PANTHER" id="PTHR46539">
    <property type="entry name" value="E3 UBIQUITIN-PROTEIN LIGASE ATL42"/>
    <property type="match status" value="1"/>
</dbReference>
<feature type="region of interest" description="Disordered" evidence="9">
    <location>
        <begin position="465"/>
        <end position="493"/>
    </location>
</feature>
<evidence type="ECO:0000256" key="6">
    <source>
        <dbReference type="ARBA" id="ARBA00022989"/>
    </source>
</evidence>
<evidence type="ECO:0000256" key="9">
    <source>
        <dbReference type="SAM" id="MobiDB-lite"/>
    </source>
</evidence>
<evidence type="ECO:0000256" key="3">
    <source>
        <dbReference type="ARBA" id="ARBA00022723"/>
    </source>
</evidence>
<dbReference type="Proteomes" id="UP000800092">
    <property type="component" value="Unassembled WGS sequence"/>
</dbReference>
<dbReference type="PANTHER" id="PTHR46539:SF1">
    <property type="entry name" value="E3 UBIQUITIN-PROTEIN LIGASE ATL42"/>
    <property type="match status" value="1"/>
</dbReference>
<feature type="compositionally biased region" description="Basic and acidic residues" evidence="9">
    <location>
        <begin position="465"/>
        <end position="483"/>
    </location>
</feature>
<evidence type="ECO:0000256" key="8">
    <source>
        <dbReference type="PROSITE-ProRule" id="PRU00175"/>
    </source>
</evidence>